<dbReference type="NCBIfam" id="NF000940">
    <property type="entry name" value="PRK00094.1-2"/>
    <property type="match status" value="1"/>
</dbReference>
<dbReference type="PRINTS" id="PR00077">
    <property type="entry name" value="GPDHDRGNASE"/>
</dbReference>
<evidence type="ECO:0000256" key="1">
    <source>
        <dbReference type="ARBA" id="ARBA00011009"/>
    </source>
</evidence>
<dbReference type="NCBIfam" id="NF000942">
    <property type="entry name" value="PRK00094.1-4"/>
    <property type="match status" value="1"/>
</dbReference>
<dbReference type="Gene3D" id="3.40.50.720">
    <property type="entry name" value="NAD(P)-binding Rossmann-like Domain"/>
    <property type="match status" value="1"/>
</dbReference>
<dbReference type="InterPro" id="IPR036291">
    <property type="entry name" value="NAD(P)-bd_dom_sf"/>
</dbReference>
<evidence type="ECO:0000313" key="6">
    <source>
        <dbReference type="EMBL" id="SVB10907.1"/>
    </source>
</evidence>
<dbReference type="PANTHER" id="PTHR11728">
    <property type="entry name" value="GLYCEROL-3-PHOSPHATE DEHYDROGENASE"/>
    <property type="match status" value="1"/>
</dbReference>
<evidence type="ECO:0008006" key="7">
    <source>
        <dbReference type="Google" id="ProtNLM"/>
    </source>
</evidence>
<dbReference type="HAMAP" id="MF_00394">
    <property type="entry name" value="NAD_Glyc3P_dehydrog"/>
    <property type="match status" value="1"/>
</dbReference>
<name>A0A382BCG5_9ZZZZ</name>
<keyword evidence="2" id="KW-0560">Oxidoreductase</keyword>
<dbReference type="FunFam" id="3.40.50.720:FF:000019">
    <property type="entry name" value="Glycerol-3-phosphate dehydrogenase [NAD(P)+]"/>
    <property type="match status" value="1"/>
</dbReference>
<dbReference type="InterPro" id="IPR006168">
    <property type="entry name" value="G3P_DH_NAD-dep"/>
</dbReference>
<dbReference type="FunFam" id="1.10.1040.10:FF:000001">
    <property type="entry name" value="Glycerol-3-phosphate dehydrogenase [NAD(P)+]"/>
    <property type="match status" value="1"/>
</dbReference>
<dbReference type="PANTHER" id="PTHR11728:SF1">
    <property type="entry name" value="GLYCEROL-3-PHOSPHATE DEHYDROGENASE [NAD(+)] 2, CHLOROPLASTIC"/>
    <property type="match status" value="1"/>
</dbReference>
<comment type="similarity">
    <text evidence="1">Belongs to the NAD-dependent glycerol-3-phosphate dehydrogenase family.</text>
</comment>
<organism evidence="6">
    <name type="scientific">marine metagenome</name>
    <dbReference type="NCBI Taxonomy" id="408172"/>
    <lineage>
        <taxon>unclassified sequences</taxon>
        <taxon>metagenomes</taxon>
        <taxon>ecological metagenomes</taxon>
    </lineage>
</organism>
<dbReference type="InterPro" id="IPR006109">
    <property type="entry name" value="G3P_DH_NAD-dep_C"/>
</dbReference>
<gene>
    <name evidence="6" type="ORF">METZ01_LOCUS163761</name>
</gene>
<keyword evidence="3" id="KW-0520">NAD</keyword>
<dbReference type="GO" id="GO:0051287">
    <property type="term" value="F:NAD binding"/>
    <property type="evidence" value="ECO:0007669"/>
    <property type="project" value="InterPro"/>
</dbReference>
<proteinExistence type="inferred from homology"/>
<dbReference type="AlphaFoldDB" id="A0A382BCG5"/>
<sequence>VSKISFLGCGSWGGALGSVLAEKGIPIKMWHRNSETVASMTDNRVHYLLPSIEFPANVEFTSDMEEAITNAQTVIIAIPSQSIRKLLQDNKSLFSGNQTIINISKGLENGSLMTVSELIRDVLGDNITKIVTLSGPSHAEEVIEHQPTTLVSASSNHEEAEEVQLLFASENLRIYQSHDIKGVELGGSIKNVIAIAAGICDGIGFGDNSKAALLTRGIAEISRLGSAMGAELKTFNGLSGIGDLIVTCLSKHSRNRLVGQAIGEGKPLNEILSDMTMVAEGVMTSKSVHSLMKKYDVTMPISEAVYQILFKCRDPKESVNDLMARELKMEG</sequence>
<protein>
    <recommendedName>
        <fullName evidence="7">Glycerol-3-phosphate dehydrogenase (NAD(P)(+))</fullName>
    </recommendedName>
</protein>
<dbReference type="SUPFAM" id="SSF48179">
    <property type="entry name" value="6-phosphogluconate dehydrogenase C-terminal domain-like"/>
    <property type="match status" value="1"/>
</dbReference>
<dbReference type="GO" id="GO:0005829">
    <property type="term" value="C:cytosol"/>
    <property type="evidence" value="ECO:0007669"/>
    <property type="project" value="TreeGrafter"/>
</dbReference>
<dbReference type="GO" id="GO:0047952">
    <property type="term" value="F:glycerol-3-phosphate dehydrogenase [NAD(P)+] activity"/>
    <property type="evidence" value="ECO:0007669"/>
    <property type="project" value="TreeGrafter"/>
</dbReference>
<dbReference type="Pfam" id="PF01210">
    <property type="entry name" value="NAD_Gly3P_dh_N"/>
    <property type="match status" value="1"/>
</dbReference>
<feature type="non-terminal residue" evidence="6">
    <location>
        <position position="1"/>
    </location>
</feature>
<feature type="domain" description="Glycerol-3-phosphate dehydrogenase NAD-dependent N-terminal" evidence="4">
    <location>
        <begin position="3"/>
        <end position="159"/>
    </location>
</feature>
<dbReference type="Gene3D" id="1.10.1040.10">
    <property type="entry name" value="N-(1-d-carboxylethyl)-l-norvaline Dehydrogenase, domain 2"/>
    <property type="match status" value="1"/>
</dbReference>
<dbReference type="InterPro" id="IPR011128">
    <property type="entry name" value="G3P_DH_NAD-dep_N"/>
</dbReference>
<dbReference type="SUPFAM" id="SSF51735">
    <property type="entry name" value="NAD(P)-binding Rossmann-fold domains"/>
    <property type="match status" value="1"/>
</dbReference>
<reference evidence="6" key="1">
    <citation type="submission" date="2018-05" db="EMBL/GenBank/DDBJ databases">
        <authorList>
            <person name="Lanie J.A."/>
            <person name="Ng W.-L."/>
            <person name="Kazmierczak K.M."/>
            <person name="Andrzejewski T.M."/>
            <person name="Davidsen T.M."/>
            <person name="Wayne K.J."/>
            <person name="Tettelin H."/>
            <person name="Glass J.I."/>
            <person name="Rusch D."/>
            <person name="Podicherti R."/>
            <person name="Tsui H.-C.T."/>
            <person name="Winkler M.E."/>
        </authorList>
    </citation>
    <scope>NUCLEOTIDE SEQUENCE</scope>
</reference>
<evidence type="ECO:0000259" key="4">
    <source>
        <dbReference type="Pfam" id="PF01210"/>
    </source>
</evidence>
<dbReference type="GO" id="GO:0005975">
    <property type="term" value="P:carbohydrate metabolic process"/>
    <property type="evidence" value="ECO:0007669"/>
    <property type="project" value="InterPro"/>
</dbReference>
<dbReference type="PIRSF" id="PIRSF000114">
    <property type="entry name" value="Glycerol-3-P_dh"/>
    <property type="match status" value="1"/>
</dbReference>
<dbReference type="PROSITE" id="PS00957">
    <property type="entry name" value="NAD_G3PDH"/>
    <property type="match status" value="1"/>
</dbReference>
<evidence type="ECO:0000259" key="5">
    <source>
        <dbReference type="Pfam" id="PF07479"/>
    </source>
</evidence>
<dbReference type="Pfam" id="PF07479">
    <property type="entry name" value="NAD_Gly3P_dh_C"/>
    <property type="match status" value="1"/>
</dbReference>
<feature type="domain" description="Glycerol-3-phosphate dehydrogenase NAD-dependent C-terminal" evidence="5">
    <location>
        <begin position="179"/>
        <end position="319"/>
    </location>
</feature>
<evidence type="ECO:0000256" key="2">
    <source>
        <dbReference type="ARBA" id="ARBA00023002"/>
    </source>
</evidence>
<dbReference type="InterPro" id="IPR008927">
    <property type="entry name" value="6-PGluconate_DH-like_C_sf"/>
</dbReference>
<dbReference type="GO" id="GO:0046168">
    <property type="term" value="P:glycerol-3-phosphate catabolic process"/>
    <property type="evidence" value="ECO:0007669"/>
    <property type="project" value="InterPro"/>
</dbReference>
<dbReference type="InterPro" id="IPR013328">
    <property type="entry name" value="6PGD_dom2"/>
</dbReference>
<dbReference type="EMBL" id="UINC01028967">
    <property type="protein sequence ID" value="SVB10907.1"/>
    <property type="molecule type" value="Genomic_DNA"/>
</dbReference>
<accession>A0A382BCG5</accession>
<evidence type="ECO:0000256" key="3">
    <source>
        <dbReference type="ARBA" id="ARBA00023027"/>
    </source>
</evidence>